<dbReference type="OrthoDB" id="2799149at2759"/>
<protein>
    <submittedName>
        <fullName evidence="2">Uncharacterized protein</fullName>
    </submittedName>
</protein>
<dbReference type="HOGENOM" id="CLU_1994060_0_0_1"/>
<feature type="region of interest" description="Disordered" evidence="1">
    <location>
        <begin position="22"/>
        <end position="62"/>
    </location>
</feature>
<evidence type="ECO:0000313" key="2">
    <source>
        <dbReference type="EMBL" id="KIJ46606.1"/>
    </source>
</evidence>
<accession>A0A0C9VHA2</accession>
<evidence type="ECO:0000256" key="1">
    <source>
        <dbReference type="SAM" id="MobiDB-lite"/>
    </source>
</evidence>
<dbReference type="EMBL" id="KN837106">
    <property type="protein sequence ID" value="KIJ46606.1"/>
    <property type="molecule type" value="Genomic_DNA"/>
</dbReference>
<organism evidence="2 3">
    <name type="scientific">Sphaerobolus stellatus (strain SS14)</name>
    <dbReference type="NCBI Taxonomy" id="990650"/>
    <lineage>
        <taxon>Eukaryota</taxon>
        <taxon>Fungi</taxon>
        <taxon>Dikarya</taxon>
        <taxon>Basidiomycota</taxon>
        <taxon>Agaricomycotina</taxon>
        <taxon>Agaricomycetes</taxon>
        <taxon>Phallomycetidae</taxon>
        <taxon>Geastrales</taxon>
        <taxon>Sphaerobolaceae</taxon>
        <taxon>Sphaerobolus</taxon>
    </lineage>
</organism>
<evidence type="ECO:0000313" key="3">
    <source>
        <dbReference type="Proteomes" id="UP000054279"/>
    </source>
</evidence>
<reference evidence="2 3" key="1">
    <citation type="submission" date="2014-06" db="EMBL/GenBank/DDBJ databases">
        <title>Evolutionary Origins and Diversification of the Mycorrhizal Mutualists.</title>
        <authorList>
            <consortium name="DOE Joint Genome Institute"/>
            <consortium name="Mycorrhizal Genomics Consortium"/>
            <person name="Kohler A."/>
            <person name="Kuo A."/>
            <person name="Nagy L.G."/>
            <person name="Floudas D."/>
            <person name="Copeland A."/>
            <person name="Barry K.W."/>
            <person name="Cichocki N."/>
            <person name="Veneault-Fourrey C."/>
            <person name="LaButti K."/>
            <person name="Lindquist E.A."/>
            <person name="Lipzen A."/>
            <person name="Lundell T."/>
            <person name="Morin E."/>
            <person name="Murat C."/>
            <person name="Riley R."/>
            <person name="Ohm R."/>
            <person name="Sun H."/>
            <person name="Tunlid A."/>
            <person name="Henrissat B."/>
            <person name="Grigoriev I.V."/>
            <person name="Hibbett D.S."/>
            <person name="Martin F."/>
        </authorList>
    </citation>
    <scope>NUCLEOTIDE SEQUENCE [LARGE SCALE GENOMIC DNA]</scope>
    <source>
        <strain evidence="2 3">SS14</strain>
    </source>
</reference>
<dbReference type="Proteomes" id="UP000054279">
    <property type="component" value="Unassembled WGS sequence"/>
</dbReference>
<keyword evidence="3" id="KW-1185">Reference proteome</keyword>
<feature type="compositionally biased region" description="Acidic residues" evidence="1">
    <location>
        <begin position="48"/>
        <end position="58"/>
    </location>
</feature>
<feature type="compositionally biased region" description="Acidic residues" evidence="1">
    <location>
        <begin position="26"/>
        <end position="38"/>
    </location>
</feature>
<sequence length="125" mass="14426">MASGTRCLNSVNLARIGELQEQGEVILEEDEGQIEEPDKDTPHPEEQQGWEDQPEEDDQQYHFNDEEYETRSIDKEIVHVNAVIKASGYNEQHRLYEIRVQEAETDMRVSAVVQTGGKEQPVYDH</sequence>
<name>A0A0C9VHA2_SPHS4</name>
<proteinExistence type="predicted"/>
<gene>
    <name evidence="2" type="ORF">M422DRAFT_249760</name>
</gene>
<dbReference type="AlphaFoldDB" id="A0A0C9VHA2"/>